<proteinExistence type="predicted"/>
<evidence type="ECO:0000313" key="3">
    <source>
        <dbReference type="Proteomes" id="UP000195162"/>
    </source>
</evidence>
<dbReference type="Proteomes" id="UP000195162">
    <property type="component" value="Unassembled WGS sequence"/>
</dbReference>
<feature type="domain" description="DUF6160" evidence="1">
    <location>
        <begin position="29"/>
        <end position="111"/>
    </location>
</feature>
<sequence>MLRVNVDFKGTEVMKKNKENHSSKFILNALTTSMLLVSGHVFALEALTDADMSAVNGQDGISIQTTFNEINIDNAYWDDHAGTPSSADQVLRAQAGGIKVQKSNASSQPLSTNYRLDVGSNPTTGKTGLDFSMQSSPSLITVNSFKICNNSATCSPTMGQLAIQTTSPLNLALTTQDGLFNANSQSSMTLGINNANIYLGQVDARSQLNQLILRNFNFNFVGKGVMLIDPTRGVVLQTNTGTNVAGVGQTPNSTYGYVDFNRVADSASGLTAGTYVDSSGKVTNSGLNIEVMLSSNVDKTNPYALDATNSPQNAKGLIRLGASGRMVNSYLQVRGMDGTSDTTILGTANTASGTSSSNSILGNSGIAFRMKGEFTKDNDSMLGSDGKATTLEIGGAGLNAYGFEFGNLTGLNSATRGYFDSGNIYLNLADTKTLLMPNNATLNTIRLGAGTLTTAADYQHNIHRDTVTNPFSLILAMRGAEFQAFSRRGRFTTSANVAAANQFADNGANNQWGLALPFYNLNANAAVYGLDAPANSAYYYTKDANGKPVRNVVATSGTTSRLGFGIAAGTTGRDATGTKTTSILLIDGSPNANNGGSPTDYYMGLRNIDMFVKGNGSIGLENGSLNISLKEMLLALSTEIAAGYLPGAKYKTCPATGSCTSPIDNFARNNDVLFGLKLRLGGDLNLSIVPNSSIADGSALTVLGDFTMPATATGNTVQISDPIDGSAIGFDNITGKLAFNTALVVGKDSASGLGKVGVNTAVYFNPDKSIDGALRVKDINFYPPSTGAGARLGELAITGGRLNSSFSIVPRNGAFN</sequence>
<dbReference type="Pfam" id="PF19657">
    <property type="entry name" value="DUF6160"/>
    <property type="match status" value="1"/>
</dbReference>
<dbReference type="AlphaFoldDB" id="A0A242U6K4"/>
<name>A0A242U6K4_ACIPI</name>
<accession>A0A242U6K4</accession>
<evidence type="ECO:0000313" key="2">
    <source>
        <dbReference type="EMBL" id="OTU28808.1"/>
    </source>
</evidence>
<organism evidence="2 3">
    <name type="scientific">Acinetobacter pittii</name>
    <name type="common">Acinetobacter genomosp. 3</name>
    <dbReference type="NCBI Taxonomy" id="48296"/>
    <lineage>
        <taxon>Bacteria</taxon>
        <taxon>Pseudomonadati</taxon>
        <taxon>Pseudomonadota</taxon>
        <taxon>Gammaproteobacteria</taxon>
        <taxon>Moraxellales</taxon>
        <taxon>Moraxellaceae</taxon>
        <taxon>Acinetobacter</taxon>
        <taxon>Acinetobacter calcoaceticus/baumannii complex</taxon>
    </lineage>
</organism>
<protein>
    <submittedName>
        <fullName evidence="2">Heme utilization protein</fullName>
    </submittedName>
</protein>
<gene>
    <name evidence="2" type="ORF">CAT59_06240</name>
</gene>
<evidence type="ECO:0000259" key="1">
    <source>
        <dbReference type="Pfam" id="PF19657"/>
    </source>
</evidence>
<dbReference type="EMBL" id="NGIR01000020">
    <property type="protein sequence ID" value="OTU28808.1"/>
    <property type="molecule type" value="Genomic_DNA"/>
</dbReference>
<reference evidence="2 3" key="1">
    <citation type="submission" date="2017-05" db="EMBL/GenBank/DDBJ databases">
        <authorList>
            <person name="Song R."/>
            <person name="Chenine A.L."/>
            <person name="Ruprecht R.M."/>
        </authorList>
    </citation>
    <scope>NUCLEOTIDE SEQUENCE [LARGE SCALE GENOMIC DNA]</scope>
    <source>
        <strain evidence="2 3">ARLG1955</strain>
    </source>
</reference>
<dbReference type="InterPro" id="IPR046158">
    <property type="entry name" value="DUF6160"/>
</dbReference>
<comment type="caution">
    <text evidence="2">The sequence shown here is derived from an EMBL/GenBank/DDBJ whole genome shotgun (WGS) entry which is preliminary data.</text>
</comment>